<organism evidence="1 2">
    <name type="scientific">Lysinibacillus agricola</name>
    <dbReference type="NCBI Taxonomy" id="2590012"/>
    <lineage>
        <taxon>Bacteria</taxon>
        <taxon>Bacillati</taxon>
        <taxon>Bacillota</taxon>
        <taxon>Bacilli</taxon>
        <taxon>Bacillales</taxon>
        <taxon>Bacillaceae</taxon>
        <taxon>Lysinibacillus</taxon>
    </lineage>
</organism>
<dbReference type="InterPro" id="IPR011856">
    <property type="entry name" value="tRNA_endonuc-like_dom_sf"/>
</dbReference>
<dbReference type="RefSeq" id="WP_053595781.1">
    <property type="nucleotide sequence ID" value="NZ_CP067341.1"/>
</dbReference>
<evidence type="ECO:0008006" key="3">
    <source>
        <dbReference type="Google" id="ProtNLM"/>
    </source>
</evidence>
<accession>A0ABX7AR79</accession>
<evidence type="ECO:0000313" key="1">
    <source>
        <dbReference type="EMBL" id="QQP10744.1"/>
    </source>
</evidence>
<sequence length="251" mass="29616">MVTDIIEDIKNITLYIMDELNIDRMPTIEEIRRSNYRELERMIYSNGGMTLWAKKLNLPTKKKIYRDSSLTKEEEIIRGIKQVQEILKINCMPTYSQIRTTLENGYSITGLISKGNGYRYYANLLNLDLQTSETNFGIDYEFKTLDMLLNKGFEVEKMSVKHPYDILVNKETKIDVKTSNLHNTKTGSFFKFNIWSKKHNCDYYIAHCVLDEKIFKTLIIPSKELRSYNFSVGMRSKYDVYKDKWDLIKQA</sequence>
<gene>
    <name evidence="1" type="ORF">FJQ98_15980</name>
</gene>
<name>A0ABX7AR79_9BACI</name>
<dbReference type="EMBL" id="CP067341">
    <property type="protein sequence ID" value="QQP10744.1"/>
    <property type="molecule type" value="Genomic_DNA"/>
</dbReference>
<evidence type="ECO:0000313" key="2">
    <source>
        <dbReference type="Proteomes" id="UP000596049"/>
    </source>
</evidence>
<protein>
    <recommendedName>
        <fullName evidence="3">Protein NO VEIN C-terminal domain-containing protein</fullName>
    </recommendedName>
</protein>
<dbReference type="Gene3D" id="3.40.1350.10">
    <property type="match status" value="1"/>
</dbReference>
<dbReference type="Proteomes" id="UP000596049">
    <property type="component" value="Chromosome"/>
</dbReference>
<reference evidence="1 2" key="1">
    <citation type="submission" date="2020-01" db="EMBL/GenBank/DDBJ databases">
        <authorList>
            <person name="Liu G."/>
            <person name="Liu B."/>
        </authorList>
    </citation>
    <scope>NUCLEOTIDE SEQUENCE [LARGE SCALE GENOMIC DNA]</scope>
    <source>
        <strain evidence="1 2">FJAT-51161</strain>
    </source>
</reference>
<keyword evidence="2" id="KW-1185">Reference proteome</keyword>
<proteinExistence type="predicted"/>